<dbReference type="InterPro" id="IPR013087">
    <property type="entry name" value="Znf_C2H2_type"/>
</dbReference>
<evidence type="ECO:0000313" key="3">
    <source>
        <dbReference type="EMBL" id="CEM22286.1"/>
    </source>
</evidence>
<organism evidence="3">
    <name type="scientific">Chromera velia CCMP2878</name>
    <dbReference type="NCBI Taxonomy" id="1169474"/>
    <lineage>
        <taxon>Eukaryota</taxon>
        <taxon>Sar</taxon>
        <taxon>Alveolata</taxon>
        <taxon>Colpodellida</taxon>
        <taxon>Chromeraceae</taxon>
        <taxon>Chromera</taxon>
    </lineage>
</organism>
<dbReference type="AlphaFoldDB" id="A0A0G4G2B6"/>
<evidence type="ECO:0000256" key="1">
    <source>
        <dbReference type="SAM" id="MobiDB-lite"/>
    </source>
</evidence>
<feature type="domain" description="C2H2-type" evidence="2">
    <location>
        <begin position="13"/>
        <end position="34"/>
    </location>
</feature>
<dbReference type="SMART" id="SM00355">
    <property type="entry name" value="ZnF_C2H2"/>
    <property type="match status" value="2"/>
</dbReference>
<dbReference type="PROSITE" id="PS00028">
    <property type="entry name" value="ZINC_FINGER_C2H2_1"/>
    <property type="match status" value="1"/>
</dbReference>
<feature type="region of interest" description="Disordered" evidence="1">
    <location>
        <begin position="55"/>
        <end position="110"/>
    </location>
</feature>
<dbReference type="VEuPathDB" id="CryptoDB:Cvel_19917"/>
<gene>
    <name evidence="3" type="ORF">Cvel_19917</name>
</gene>
<feature type="compositionally biased region" description="Basic and acidic residues" evidence="1">
    <location>
        <begin position="178"/>
        <end position="192"/>
    </location>
</feature>
<reference evidence="3" key="1">
    <citation type="submission" date="2014-11" db="EMBL/GenBank/DDBJ databases">
        <authorList>
            <person name="Otto D Thomas"/>
            <person name="Naeem Raeece"/>
        </authorList>
    </citation>
    <scope>NUCLEOTIDE SEQUENCE</scope>
</reference>
<evidence type="ECO:0000259" key="2">
    <source>
        <dbReference type="PROSITE" id="PS00028"/>
    </source>
</evidence>
<protein>
    <recommendedName>
        <fullName evidence="2">C2H2-type domain-containing protein</fullName>
    </recommendedName>
</protein>
<dbReference type="EMBL" id="CDMZ01000829">
    <property type="protein sequence ID" value="CEM22286.1"/>
    <property type="molecule type" value="Genomic_DNA"/>
</dbReference>
<accession>A0A0G4G2B6</accession>
<name>A0A0G4G2B6_9ALVE</name>
<proteinExistence type="predicted"/>
<feature type="region of interest" description="Disordered" evidence="1">
    <location>
        <begin position="170"/>
        <end position="223"/>
    </location>
</feature>
<sequence length="223" mass="24930">MLTVSQVAALTICSHCHAPFKSRAAMLDHQQAKHDALRARERTCDFPSCGPFKSHSAFDQHQKAKGHGPYRKHAEPRVKQEQSACEESDFQKKEHPTRTRSRTPPRGPATMAAAFSTLDSRQSPDRDLSIPINRHARSTVHHAELTEQNKKPWGYAGLWDEWQALVQTPRSASTVADRTPENDSKVKEETHLHMQAPSVSSGPTQDGLRSRTCEGGKPQASRR</sequence>